<reference evidence="2 3" key="2">
    <citation type="submission" date="2020-07" db="EMBL/GenBank/DDBJ databases">
        <title>Genome assembly of wild tea tree DASZ reveals pedigree and selection history of tea varieties.</title>
        <authorList>
            <person name="Zhang W."/>
        </authorList>
    </citation>
    <scope>NUCLEOTIDE SEQUENCE [LARGE SCALE GENOMIC DNA]</scope>
    <source>
        <strain evidence="3">cv. G240</strain>
        <tissue evidence="2">Leaf</tissue>
    </source>
</reference>
<dbReference type="AlphaFoldDB" id="A0A7J7FYS7"/>
<gene>
    <name evidence="2" type="ORF">HYC85_028295</name>
</gene>
<dbReference type="Proteomes" id="UP000593564">
    <property type="component" value="Unassembled WGS sequence"/>
</dbReference>
<evidence type="ECO:0000313" key="3">
    <source>
        <dbReference type="Proteomes" id="UP000593564"/>
    </source>
</evidence>
<comment type="caution">
    <text evidence="2">The sequence shown here is derived from an EMBL/GenBank/DDBJ whole genome shotgun (WGS) entry which is preliminary data.</text>
</comment>
<name>A0A7J7FYS7_CAMSI</name>
<protein>
    <submittedName>
        <fullName evidence="2">Uncharacterized protein</fullName>
    </submittedName>
</protein>
<organism evidence="2 3">
    <name type="scientific">Camellia sinensis</name>
    <name type="common">Tea plant</name>
    <name type="synonym">Thea sinensis</name>
    <dbReference type="NCBI Taxonomy" id="4442"/>
    <lineage>
        <taxon>Eukaryota</taxon>
        <taxon>Viridiplantae</taxon>
        <taxon>Streptophyta</taxon>
        <taxon>Embryophyta</taxon>
        <taxon>Tracheophyta</taxon>
        <taxon>Spermatophyta</taxon>
        <taxon>Magnoliopsida</taxon>
        <taxon>eudicotyledons</taxon>
        <taxon>Gunneridae</taxon>
        <taxon>Pentapetalae</taxon>
        <taxon>asterids</taxon>
        <taxon>Ericales</taxon>
        <taxon>Theaceae</taxon>
        <taxon>Camellia</taxon>
    </lineage>
</organism>
<reference evidence="3" key="1">
    <citation type="journal article" date="2020" name="Nat. Commun.">
        <title>Genome assembly of wild tea tree DASZ reveals pedigree and selection history of tea varieties.</title>
        <authorList>
            <person name="Zhang W."/>
            <person name="Zhang Y."/>
            <person name="Qiu H."/>
            <person name="Guo Y."/>
            <person name="Wan H."/>
            <person name="Zhang X."/>
            <person name="Scossa F."/>
            <person name="Alseekh S."/>
            <person name="Zhang Q."/>
            <person name="Wang P."/>
            <person name="Xu L."/>
            <person name="Schmidt M.H."/>
            <person name="Jia X."/>
            <person name="Li D."/>
            <person name="Zhu A."/>
            <person name="Guo F."/>
            <person name="Chen W."/>
            <person name="Ni D."/>
            <person name="Usadel B."/>
            <person name="Fernie A.R."/>
            <person name="Wen W."/>
        </authorList>
    </citation>
    <scope>NUCLEOTIDE SEQUENCE [LARGE SCALE GENOMIC DNA]</scope>
    <source>
        <strain evidence="3">cv. G240</strain>
    </source>
</reference>
<accession>A0A7J7FYS7</accession>
<keyword evidence="3" id="KW-1185">Reference proteome</keyword>
<proteinExistence type="predicted"/>
<evidence type="ECO:0000313" key="2">
    <source>
        <dbReference type="EMBL" id="KAF5932124.1"/>
    </source>
</evidence>
<dbReference type="EMBL" id="JACBKZ010000014">
    <property type="protein sequence ID" value="KAF5932124.1"/>
    <property type="molecule type" value="Genomic_DNA"/>
</dbReference>
<feature type="region of interest" description="Disordered" evidence="1">
    <location>
        <begin position="92"/>
        <end position="134"/>
    </location>
</feature>
<sequence>MRPIRACLLQILKCNIRKLSLYLPLIFGRRFVFATLSELRSDFYPHFFISCSSVGSVRAICKDAKAVCAVAFTSNFGWTERIVNEVQASPSISQKQRHISKREESVKEKQRHIPQNPPDLTQTLVGAQEEDLPP</sequence>
<evidence type="ECO:0000256" key="1">
    <source>
        <dbReference type="SAM" id="MobiDB-lite"/>
    </source>
</evidence>